<evidence type="ECO:0000259" key="1">
    <source>
        <dbReference type="Pfam" id="PF03756"/>
    </source>
</evidence>
<evidence type="ECO:0000313" key="2">
    <source>
        <dbReference type="EMBL" id="GHD62179.1"/>
    </source>
</evidence>
<sequence length="252" mass="28597">MNPNQIVVVGDKFAHFANLPGVMTVSQLAHKLDGAAQDEALPNSVVIGQGVSEGWYAYLKHRFDARSVAVEFQGDEQITSRTGRRFSHKWQRRNILITDPQQVGLNQYHMLLSLDDDCEIISDHTTGHHIQGMVLTEAARQAFLAVTEWFLLPQNEKYYFVINKFNVDYTKFTFPLQVGIDFKIDTLDQSRADRVSAKVTIRFVQHNETVCTADVEYTAILESRLNAKEEQMAKTALEQALNLQQVQQLQAA</sequence>
<dbReference type="RefSeq" id="WP_189459946.1">
    <property type="nucleotide sequence ID" value="NZ_BMYO01000004.1"/>
</dbReference>
<dbReference type="InterPro" id="IPR005509">
    <property type="entry name" value="AfsA_hotdog_dom"/>
</dbReference>
<proteinExistence type="predicted"/>
<accession>A0ABQ3H135</accession>
<comment type="caution">
    <text evidence="2">The sequence shown here is derived from an EMBL/GenBank/DDBJ whole genome shotgun (WGS) entry which is preliminary data.</text>
</comment>
<evidence type="ECO:0000313" key="3">
    <source>
        <dbReference type="Proteomes" id="UP000604737"/>
    </source>
</evidence>
<reference evidence="3" key="1">
    <citation type="journal article" date="2019" name="Int. J. Syst. Evol. Microbiol.">
        <title>The Global Catalogue of Microorganisms (GCM) 10K type strain sequencing project: providing services to taxonomists for standard genome sequencing and annotation.</title>
        <authorList>
            <consortium name="The Broad Institute Genomics Platform"/>
            <consortium name="The Broad Institute Genome Sequencing Center for Infectious Disease"/>
            <person name="Wu L."/>
            <person name="Ma J."/>
        </authorList>
    </citation>
    <scope>NUCLEOTIDE SEQUENCE [LARGE SCALE GENOMIC DNA]</scope>
    <source>
        <strain evidence="3">KCTC 23701</strain>
    </source>
</reference>
<gene>
    <name evidence="2" type="ORF">GCM10007350_17740</name>
</gene>
<protein>
    <recommendedName>
        <fullName evidence="1">A-factor biosynthesis hotdog domain-containing protein</fullName>
    </recommendedName>
</protein>
<dbReference type="Proteomes" id="UP000604737">
    <property type="component" value="Unassembled WGS sequence"/>
</dbReference>
<dbReference type="EMBL" id="BMYO01000004">
    <property type="protein sequence ID" value="GHD62179.1"/>
    <property type="molecule type" value="Genomic_DNA"/>
</dbReference>
<feature type="domain" description="A-factor biosynthesis hotdog" evidence="1">
    <location>
        <begin position="88"/>
        <end position="217"/>
    </location>
</feature>
<keyword evidence="3" id="KW-1185">Reference proteome</keyword>
<name>A0ABQ3H135_9NEIS</name>
<dbReference type="Pfam" id="PF03756">
    <property type="entry name" value="AfsA"/>
    <property type="match status" value="1"/>
</dbReference>
<organism evidence="2 3">
    <name type="scientific">Jeongeupia chitinilytica</name>
    <dbReference type="NCBI Taxonomy" id="1041641"/>
    <lineage>
        <taxon>Bacteria</taxon>
        <taxon>Pseudomonadati</taxon>
        <taxon>Pseudomonadota</taxon>
        <taxon>Betaproteobacteria</taxon>
        <taxon>Neisseriales</taxon>
        <taxon>Chitinibacteraceae</taxon>
        <taxon>Jeongeupia</taxon>
    </lineage>
</organism>